<organism evidence="2 3">
    <name type="scientific">Priapulus caudatus</name>
    <name type="common">Priapulid worm</name>
    <dbReference type="NCBI Taxonomy" id="37621"/>
    <lineage>
        <taxon>Eukaryota</taxon>
        <taxon>Metazoa</taxon>
        <taxon>Ecdysozoa</taxon>
        <taxon>Scalidophora</taxon>
        <taxon>Priapulida</taxon>
        <taxon>Priapulimorpha</taxon>
        <taxon>Priapulimorphida</taxon>
        <taxon>Priapulidae</taxon>
        <taxon>Priapulus</taxon>
    </lineage>
</organism>
<gene>
    <name evidence="3" type="primary">LOC106816645</name>
</gene>
<protein>
    <submittedName>
        <fullName evidence="3">Prisilkin-39-like isoform X1</fullName>
    </submittedName>
</protein>
<sequence>MQLLRFRDGGGQAQCRSSGQIYDIYTLALSVVFIPLAYSHDVKEPTSFKQRPKETKMKTAVILAAVAMLALVSVASGSGGYGYYGPNFYKPKIASFDGYDYVPRLYENLLYLGYGGYGGYGGHGGGYGGYGGGYGGYGGGYGGYGGGYGGYGGGYGGYGGGYGRRSYIRGYGH</sequence>
<evidence type="ECO:0000256" key="1">
    <source>
        <dbReference type="SAM" id="Phobius"/>
    </source>
</evidence>
<name>A0ABM1EX34_PRICU</name>
<keyword evidence="2" id="KW-1185">Reference proteome</keyword>
<dbReference type="RefSeq" id="XP_014676755.1">
    <property type="nucleotide sequence ID" value="XM_014821269.1"/>
</dbReference>
<keyword evidence="1" id="KW-0472">Membrane</keyword>
<evidence type="ECO:0000313" key="3">
    <source>
        <dbReference type="RefSeq" id="XP_014676755.1"/>
    </source>
</evidence>
<proteinExistence type="predicted"/>
<feature type="transmembrane region" description="Helical" evidence="1">
    <location>
        <begin position="60"/>
        <end position="84"/>
    </location>
</feature>
<dbReference type="Proteomes" id="UP000695022">
    <property type="component" value="Unplaced"/>
</dbReference>
<accession>A0ABM1EX34</accession>
<keyword evidence="1" id="KW-0812">Transmembrane</keyword>
<dbReference type="GeneID" id="106816645"/>
<evidence type="ECO:0000313" key="2">
    <source>
        <dbReference type="Proteomes" id="UP000695022"/>
    </source>
</evidence>
<keyword evidence="1" id="KW-1133">Transmembrane helix</keyword>
<feature type="transmembrane region" description="Helical" evidence="1">
    <location>
        <begin position="21"/>
        <end position="40"/>
    </location>
</feature>
<reference evidence="3" key="1">
    <citation type="submission" date="2025-08" db="UniProtKB">
        <authorList>
            <consortium name="RefSeq"/>
        </authorList>
    </citation>
    <scope>IDENTIFICATION</scope>
</reference>